<keyword evidence="5" id="KW-1133">Transmembrane helix</keyword>
<dbReference type="AlphaFoldDB" id="A0A936ZG34"/>
<protein>
    <submittedName>
        <fullName evidence="8">Na+/H+ antiporter subunit E</fullName>
    </submittedName>
</protein>
<evidence type="ECO:0000256" key="5">
    <source>
        <dbReference type="ARBA" id="ARBA00022989"/>
    </source>
</evidence>
<accession>A0A936ZG34</accession>
<proteinExistence type="inferred from homology"/>
<evidence type="ECO:0000313" key="9">
    <source>
        <dbReference type="Proteomes" id="UP000613011"/>
    </source>
</evidence>
<feature type="compositionally biased region" description="Basic and acidic residues" evidence="7">
    <location>
        <begin position="155"/>
        <end position="164"/>
    </location>
</feature>
<dbReference type="Proteomes" id="UP000613011">
    <property type="component" value="Unassembled WGS sequence"/>
</dbReference>
<dbReference type="RefSeq" id="WP_201683369.1">
    <property type="nucleotide sequence ID" value="NZ_JAEQNA010000002.1"/>
</dbReference>
<evidence type="ECO:0000256" key="2">
    <source>
        <dbReference type="ARBA" id="ARBA00006228"/>
    </source>
</evidence>
<comment type="similarity">
    <text evidence="2">Belongs to the CPA3 antiporters (TC 2.A.63) subunit E family.</text>
</comment>
<keyword evidence="4" id="KW-0812">Transmembrane</keyword>
<dbReference type="PANTHER" id="PTHR34584">
    <property type="entry name" value="NA(+)/H(+) ANTIPORTER SUBUNIT E1"/>
    <property type="match status" value="1"/>
</dbReference>
<dbReference type="PANTHER" id="PTHR34584:SF1">
    <property type="entry name" value="NA(+)_H(+) ANTIPORTER SUBUNIT E1"/>
    <property type="match status" value="1"/>
</dbReference>
<reference evidence="8" key="1">
    <citation type="submission" date="2021-01" db="EMBL/GenBank/DDBJ databases">
        <title>Ramlibacter sp. strain AW1 16S ribosomal RNA gene Genome sequencing and assembly.</title>
        <authorList>
            <person name="Kang M."/>
        </authorList>
    </citation>
    <scope>NUCLEOTIDE SEQUENCE</scope>
    <source>
        <strain evidence="8">AW1</strain>
    </source>
</reference>
<dbReference type="GO" id="GO:0005886">
    <property type="term" value="C:plasma membrane"/>
    <property type="evidence" value="ECO:0007669"/>
    <property type="project" value="UniProtKB-SubCell"/>
</dbReference>
<dbReference type="InterPro" id="IPR002758">
    <property type="entry name" value="Cation_antiport_E"/>
</dbReference>
<sequence>MVSFFRRFLLMAVLWLVVTGADRGAWWFGAFAAAAAAALSLRLLPPRPGHLRAWPTLALFGMFARDSVLGGLDVARRAFDPRLPMHPGWLRLPLRMAPGPRRMLLGDILSLMPGSMGAGDQGPDLLVHCLDVGQPVRQQVERTERHLRAASGEADPSREDGHAA</sequence>
<dbReference type="EMBL" id="JAEQNA010000002">
    <property type="protein sequence ID" value="MBL0420282.1"/>
    <property type="molecule type" value="Genomic_DNA"/>
</dbReference>
<name>A0A936ZG34_9BURK</name>
<evidence type="ECO:0000256" key="7">
    <source>
        <dbReference type="SAM" id="MobiDB-lite"/>
    </source>
</evidence>
<keyword evidence="6" id="KW-0472">Membrane</keyword>
<evidence type="ECO:0000256" key="3">
    <source>
        <dbReference type="ARBA" id="ARBA00022475"/>
    </source>
</evidence>
<dbReference type="GO" id="GO:0008324">
    <property type="term" value="F:monoatomic cation transmembrane transporter activity"/>
    <property type="evidence" value="ECO:0007669"/>
    <property type="project" value="InterPro"/>
</dbReference>
<evidence type="ECO:0000256" key="6">
    <source>
        <dbReference type="ARBA" id="ARBA00023136"/>
    </source>
</evidence>
<organism evidence="8 9">
    <name type="scientific">Ramlibacter aurantiacus</name>
    <dbReference type="NCBI Taxonomy" id="2801330"/>
    <lineage>
        <taxon>Bacteria</taxon>
        <taxon>Pseudomonadati</taxon>
        <taxon>Pseudomonadota</taxon>
        <taxon>Betaproteobacteria</taxon>
        <taxon>Burkholderiales</taxon>
        <taxon>Comamonadaceae</taxon>
        <taxon>Ramlibacter</taxon>
    </lineage>
</organism>
<evidence type="ECO:0000256" key="1">
    <source>
        <dbReference type="ARBA" id="ARBA00004651"/>
    </source>
</evidence>
<evidence type="ECO:0000256" key="4">
    <source>
        <dbReference type="ARBA" id="ARBA00022692"/>
    </source>
</evidence>
<comment type="caution">
    <text evidence="8">The sequence shown here is derived from an EMBL/GenBank/DDBJ whole genome shotgun (WGS) entry which is preliminary data.</text>
</comment>
<keyword evidence="9" id="KW-1185">Reference proteome</keyword>
<keyword evidence="3" id="KW-1003">Cell membrane</keyword>
<evidence type="ECO:0000313" key="8">
    <source>
        <dbReference type="EMBL" id="MBL0420282.1"/>
    </source>
</evidence>
<gene>
    <name evidence="8" type="ORF">JI739_07995</name>
</gene>
<feature type="region of interest" description="Disordered" evidence="7">
    <location>
        <begin position="143"/>
        <end position="164"/>
    </location>
</feature>
<dbReference type="Pfam" id="PF01899">
    <property type="entry name" value="MNHE"/>
    <property type="match status" value="1"/>
</dbReference>
<comment type="subcellular location">
    <subcellularLocation>
        <location evidence="1">Cell membrane</location>
        <topology evidence="1">Multi-pass membrane protein</topology>
    </subcellularLocation>
</comment>